<feature type="transmembrane region" description="Helical" evidence="5">
    <location>
        <begin position="78"/>
        <end position="103"/>
    </location>
</feature>
<reference evidence="7" key="1">
    <citation type="submission" date="2018-02" db="EMBL/GenBank/DDBJ databases">
        <authorList>
            <person name="Hausmann B."/>
        </authorList>
    </citation>
    <scope>NUCLEOTIDE SEQUENCE [LARGE SCALE GENOMIC DNA]</scope>
    <source>
        <strain evidence="7">Peat soil MAG SbF1</strain>
    </source>
</reference>
<protein>
    <recommendedName>
        <fullName evidence="5">Sec-independent protein translocase protein TatC</fullName>
    </recommendedName>
</protein>
<feature type="transmembrane region" description="Helical" evidence="5">
    <location>
        <begin position="201"/>
        <end position="217"/>
    </location>
</feature>
<keyword evidence="5" id="KW-0813">Transport</keyword>
<dbReference type="OrthoDB" id="9777044at2"/>
<feature type="transmembrane region" description="Helical" evidence="5">
    <location>
        <begin position="223"/>
        <end position="243"/>
    </location>
</feature>
<comment type="similarity">
    <text evidence="5">Belongs to the TatC family.</text>
</comment>
<evidence type="ECO:0000313" key="7">
    <source>
        <dbReference type="Proteomes" id="UP000238916"/>
    </source>
</evidence>
<organism evidence="6 7">
    <name type="scientific">Candidatus Desulfosporosinus infrequens</name>
    <dbReference type="NCBI Taxonomy" id="2043169"/>
    <lineage>
        <taxon>Bacteria</taxon>
        <taxon>Bacillati</taxon>
        <taxon>Bacillota</taxon>
        <taxon>Clostridia</taxon>
        <taxon>Eubacteriales</taxon>
        <taxon>Desulfitobacteriaceae</taxon>
        <taxon>Desulfosporosinus</taxon>
    </lineage>
</organism>
<evidence type="ECO:0000256" key="5">
    <source>
        <dbReference type="HAMAP-Rule" id="MF_00902"/>
    </source>
</evidence>
<dbReference type="EMBL" id="OMOF01000823">
    <property type="protein sequence ID" value="SPF55554.1"/>
    <property type="molecule type" value="Genomic_DNA"/>
</dbReference>
<dbReference type="PRINTS" id="PR01840">
    <property type="entry name" value="TATCFAMILY"/>
</dbReference>
<dbReference type="NCBIfam" id="TIGR00945">
    <property type="entry name" value="tatC"/>
    <property type="match status" value="1"/>
</dbReference>
<evidence type="ECO:0000256" key="1">
    <source>
        <dbReference type="ARBA" id="ARBA00004141"/>
    </source>
</evidence>
<accession>A0A2U3LUN4</accession>
<comment type="subunit">
    <text evidence="5">Forms a complex with TatA.</text>
</comment>
<dbReference type="GO" id="GO:0065002">
    <property type="term" value="P:intracellular protein transmembrane transport"/>
    <property type="evidence" value="ECO:0007669"/>
    <property type="project" value="TreeGrafter"/>
</dbReference>
<dbReference type="GO" id="GO:0033281">
    <property type="term" value="C:TAT protein transport complex"/>
    <property type="evidence" value="ECO:0007669"/>
    <property type="project" value="UniProtKB-UniRule"/>
</dbReference>
<dbReference type="PANTHER" id="PTHR30371">
    <property type="entry name" value="SEC-INDEPENDENT PROTEIN TRANSLOCASE PROTEIN TATC"/>
    <property type="match status" value="1"/>
</dbReference>
<keyword evidence="4 5" id="KW-0472">Membrane</keyword>
<evidence type="ECO:0000256" key="4">
    <source>
        <dbReference type="ARBA" id="ARBA00023136"/>
    </source>
</evidence>
<comment type="function">
    <text evidence="5">Part of the twin-arginine translocation (Tat) system that transports large folded proteins containing a characteristic twin-arginine motif in their signal peptide across membranes.</text>
</comment>
<comment type="subcellular location">
    <subcellularLocation>
        <location evidence="5">Cell membrane</location>
        <topology evidence="5">Multi-pass membrane protein</topology>
    </subcellularLocation>
    <subcellularLocation>
        <location evidence="1">Membrane</location>
        <topology evidence="1">Multi-pass membrane protein</topology>
    </subcellularLocation>
</comment>
<keyword evidence="5" id="KW-0653">Protein transport</keyword>
<dbReference type="AlphaFoldDB" id="A0A2U3LUN4"/>
<feature type="transmembrane region" description="Helical" evidence="5">
    <location>
        <begin position="21"/>
        <end position="43"/>
    </location>
</feature>
<keyword evidence="5" id="KW-0811">Translocation</keyword>
<dbReference type="PANTHER" id="PTHR30371:SF0">
    <property type="entry name" value="SEC-INDEPENDENT PROTEIN TRANSLOCASE PROTEIN TATC, CHLOROPLASTIC-RELATED"/>
    <property type="match status" value="1"/>
</dbReference>
<name>A0A2U3LUN4_9FIRM</name>
<dbReference type="GO" id="GO:0043953">
    <property type="term" value="P:protein transport by the Tat complex"/>
    <property type="evidence" value="ECO:0007669"/>
    <property type="project" value="UniProtKB-UniRule"/>
</dbReference>
<dbReference type="Proteomes" id="UP000238916">
    <property type="component" value="Unassembled WGS sequence"/>
</dbReference>
<keyword evidence="5" id="KW-1003">Cell membrane</keyword>
<feature type="transmembrane region" description="Helical" evidence="5">
    <location>
        <begin position="110"/>
        <end position="134"/>
    </location>
</feature>
<evidence type="ECO:0000313" key="6">
    <source>
        <dbReference type="EMBL" id="SPF55554.1"/>
    </source>
</evidence>
<dbReference type="HAMAP" id="MF_00902">
    <property type="entry name" value="TatC"/>
    <property type="match status" value="1"/>
</dbReference>
<dbReference type="InterPro" id="IPR002033">
    <property type="entry name" value="TatC"/>
</dbReference>
<evidence type="ECO:0000256" key="2">
    <source>
        <dbReference type="ARBA" id="ARBA00022692"/>
    </source>
</evidence>
<sequence>MRRRKRQLDEGNLPLIEHVMALRKVLVISAYAIAIGTIIGWFISDQTFAYLASPVTQLKTIMFITTTPMEPMLVKLKVSLFIGVALALPILMWQIWSFVLPALKQNERKYLYIIVPSSVLLFLGGAALCFYLVMPIGVKFLLFYTGGGVQSTPFVTKTSYLGFLLTFLLTFGLVFQLPIVLLILIRIGLLSPKTLAKKRRWAILVIVIAVAIVSPSPDLLTQALMAGPMYLLYEISIWLGYLIDRRRNKDLVSE</sequence>
<keyword evidence="3 5" id="KW-1133">Transmembrane helix</keyword>
<feature type="transmembrane region" description="Helical" evidence="5">
    <location>
        <begin position="160"/>
        <end position="189"/>
    </location>
</feature>
<dbReference type="Pfam" id="PF00902">
    <property type="entry name" value="TatC"/>
    <property type="match status" value="1"/>
</dbReference>
<evidence type="ECO:0000256" key="3">
    <source>
        <dbReference type="ARBA" id="ARBA00022989"/>
    </source>
</evidence>
<proteinExistence type="inferred from homology"/>
<dbReference type="GO" id="GO:0009977">
    <property type="term" value="F:proton motive force dependent protein transmembrane transporter activity"/>
    <property type="evidence" value="ECO:0007669"/>
    <property type="project" value="TreeGrafter"/>
</dbReference>
<keyword evidence="2 5" id="KW-0812">Transmembrane</keyword>
<gene>
    <name evidence="5 6" type="primary">tatC</name>
    <name evidence="6" type="ORF">SBF1_840028</name>
</gene>